<dbReference type="Proteomes" id="UP000030816">
    <property type="component" value="Unassembled WGS sequence"/>
</dbReference>
<evidence type="ECO:0000313" key="3">
    <source>
        <dbReference type="Proteomes" id="UP000030816"/>
    </source>
</evidence>
<reference evidence="2 3" key="1">
    <citation type="journal article" date="2014" name="Proc. Natl. Acad. Sci. U.S.A.">
        <title>Trajectory and genomic determinants of fungal-pathogen speciation and host adaptation.</title>
        <authorList>
            <person name="Hu X."/>
            <person name="Xiao G."/>
            <person name="Zheng P."/>
            <person name="Shang Y."/>
            <person name="Su Y."/>
            <person name="Zhang X."/>
            <person name="Liu X."/>
            <person name="Zhan S."/>
            <person name="St Leger R.J."/>
            <person name="Wang C."/>
        </authorList>
    </citation>
    <scope>NUCLEOTIDE SEQUENCE [LARGE SCALE GENOMIC DNA]</scope>
    <source>
        <strain evidence="2 3">ARSEF 1941</strain>
    </source>
</reference>
<dbReference type="HOGENOM" id="CLU_1354896_0_0_1"/>
<sequence length="202" mass="21285">MQPTGIIALYSDEEKADFTAFEEKGLKPSEIPLAVMRVEGNSPTPDQHSVFNAFFADNAHGLIMASPHPDTLSTIAVLYLGLMIENGVVKEVTGNVTYNVLESILPAVQRSDQELRKAIRAVLEEAGPGLLQKPGNATSPSPHGQAAETKAPLAQGPGEAAATDAPGPGDKKVAAARRQAPGEWQASGQPKAEDDRQGAMRP</sequence>
<accession>A0A0B2X2P8</accession>
<feature type="region of interest" description="Disordered" evidence="1">
    <location>
        <begin position="129"/>
        <end position="202"/>
    </location>
</feature>
<protein>
    <submittedName>
        <fullName evidence="2">Uncharacterized protein</fullName>
    </submittedName>
</protein>
<dbReference type="AlphaFoldDB" id="A0A0B2X2P8"/>
<feature type="compositionally biased region" description="Basic and acidic residues" evidence="1">
    <location>
        <begin position="191"/>
        <end position="202"/>
    </location>
</feature>
<dbReference type="GeneID" id="63735807"/>
<evidence type="ECO:0000256" key="1">
    <source>
        <dbReference type="SAM" id="MobiDB-lite"/>
    </source>
</evidence>
<evidence type="ECO:0000313" key="2">
    <source>
        <dbReference type="EMBL" id="KHO00574.1"/>
    </source>
</evidence>
<organism evidence="2 3">
    <name type="scientific">Metarhizium album (strain ARSEF 1941)</name>
    <dbReference type="NCBI Taxonomy" id="1081103"/>
    <lineage>
        <taxon>Eukaryota</taxon>
        <taxon>Fungi</taxon>
        <taxon>Dikarya</taxon>
        <taxon>Ascomycota</taxon>
        <taxon>Pezizomycotina</taxon>
        <taxon>Sordariomycetes</taxon>
        <taxon>Hypocreomycetidae</taxon>
        <taxon>Hypocreales</taxon>
        <taxon>Clavicipitaceae</taxon>
        <taxon>Metarhizium</taxon>
    </lineage>
</organism>
<dbReference type="RefSeq" id="XP_040681639.1">
    <property type="nucleotide sequence ID" value="XM_040820151.1"/>
</dbReference>
<keyword evidence="3" id="KW-1185">Reference proteome</keyword>
<proteinExistence type="predicted"/>
<gene>
    <name evidence="2" type="ORF">MAM_01352</name>
</gene>
<name>A0A0B2X2P8_METAS</name>
<comment type="caution">
    <text evidence="2">The sequence shown here is derived from an EMBL/GenBank/DDBJ whole genome shotgun (WGS) entry which is preliminary data.</text>
</comment>
<dbReference type="EMBL" id="AZHE01000002">
    <property type="protein sequence ID" value="KHO00574.1"/>
    <property type="molecule type" value="Genomic_DNA"/>
</dbReference>